<reference evidence="2" key="1">
    <citation type="submission" date="2022-03" db="EMBL/GenBank/DDBJ databases">
        <title>A functionally conserved STORR gene fusion in Papaver species that diverged 16.8 million years ago.</title>
        <authorList>
            <person name="Catania T."/>
        </authorList>
    </citation>
    <scope>NUCLEOTIDE SEQUENCE</scope>
    <source>
        <strain evidence="2">S-191538</strain>
    </source>
</reference>
<evidence type="ECO:0000259" key="1">
    <source>
        <dbReference type="Pfam" id="PF13966"/>
    </source>
</evidence>
<dbReference type="EMBL" id="JAJJMA010312568">
    <property type="protein sequence ID" value="MCL7049147.1"/>
    <property type="molecule type" value="Genomic_DNA"/>
</dbReference>
<dbReference type="Pfam" id="PF13966">
    <property type="entry name" value="zf-RVT"/>
    <property type="match status" value="1"/>
</dbReference>
<dbReference type="AlphaFoldDB" id="A0AA41VX79"/>
<dbReference type="Proteomes" id="UP001177140">
    <property type="component" value="Unassembled WGS sequence"/>
</dbReference>
<feature type="domain" description="Reverse transcriptase zinc-binding" evidence="1">
    <location>
        <begin position="27"/>
        <end position="114"/>
    </location>
</feature>
<evidence type="ECO:0000313" key="3">
    <source>
        <dbReference type="Proteomes" id="UP001177140"/>
    </source>
</evidence>
<organism evidence="2 3">
    <name type="scientific">Papaver nudicaule</name>
    <name type="common">Iceland poppy</name>
    <dbReference type="NCBI Taxonomy" id="74823"/>
    <lineage>
        <taxon>Eukaryota</taxon>
        <taxon>Viridiplantae</taxon>
        <taxon>Streptophyta</taxon>
        <taxon>Embryophyta</taxon>
        <taxon>Tracheophyta</taxon>
        <taxon>Spermatophyta</taxon>
        <taxon>Magnoliopsida</taxon>
        <taxon>Ranunculales</taxon>
        <taxon>Papaveraceae</taxon>
        <taxon>Papaveroideae</taxon>
        <taxon>Papaver</taxon>
    </lineage>
</organism>
<name>A0AA41VX79_PAPNU</name>
<accession>A0AA41VX79</accession>
<protein>
    <recommendedName>
        <fullName evidence="1">Reverse transcriptase zinc-binding domain-containing protein</fullName>
    </recommendedName>
</protein>
<dbReference type="InterPro" id="IPR026960">
    <property type="entry name" value="RVT-Znf"/>
</dbReference>
<proteinExistence type="predicted"/>
<evidence type="ECO:0000313" key="2">
    <source>
        <dbReference type="EMBL" id="MCL7049147.1"/>
    </source>
</evidence>
<keyword evidence="3" id="KW-1185">Reference proteome</keyword>
<gene>
    <name evidence="2" type="ORF">MKW94_002162</name>
</gene>
<sequence>MSHLDVVTLSPSSQDQLIWLGDKNWIFSVKKVYDSAVVLDNPPSFPSSKVWSKAWPHKVGFFLWQACLGRIATMDNLHKRNMALSSSSLCPMCNGLDESVDHLLVQCSIVSNIWSYFFHSAGRSIVTGRSVREVLVSWKGLDISEQGKQLWRRLPAAIMWVFWLSRNAKVFSGKEIKVPDIIRDIKIQVFNWTKSHSCFSGVNISSIIVGWDQFFIRPP</sequence>
<comment type="caution">
    <text evidence="2">The sequence shown here is derived from an EMBL/GenBank/DDBJ whole genome shotgun (WGS) entry which is preliminary data.</text>
</comment>